<name>A0A915Y9R0_9BACT</name>
<reference evidence="6" key="1">
    <citation type="submission" date="2022-09" db="EMBL/GenBank/DDBJ databases">
        <title>Aureispira anguillicida sp. nov., isolated from Leptocephalus of Japanese eel Anguilla japonica.</title>
        <authorList>
            <person name="Yuasa K."/>
            <person name="Mekata T."/>
            <person name="Ikunari K."/>
        </authorList>
    </citation>
    <scope>NUCLEOTIDE SEQUENCE</scope>
    <source>
        <strain evidence="6">EL160426</strain>
    </source>
</reference>
<dbReference type="RefSeq" id="WP_264791079.1">
    <property type="nucleotide sequence ID" value="NZ_AP026867.1"/>
</dbReference>
<keyword evidence="2" id="KW-0645">Protease</keyword>
<dbReference type="Gene3D" id="2.30.30.40">
    <property type="entry name" value="SH3 Domains"/>
    <property type="match status" value="1"/>
</dbReference>
<evidence type="ECO:0000256" key="1">
    <source>
        <dbReference type="ARBA" id="ARBA00007074"/>
    </source>
</evidence>
<dbReference type="InterPro" id="IPR041382">
    <property type="entry name" value="SH3_16"/>
</dbReference>
<dbReference type="PANTHER" id="PTHR47053:SF1">
    <property type="entry name" value="MUREIN DD-ENDOPEPTIDASE MEPH-RELATED"/>
    <property type="match status" value="1"/>
</dbReference>
<dbReference type="PANTHER" id="PTHR47053">
    <property type="entry name" value="MUREIN DD-ENDOPEPTIDASE MEPH-RELATED"/>
    <property type="match status" value="1"/>
</dbReference>
<dbReference type="GO" id="GO:0006508">
    <property type="term" value="P:proteolysis"/>
    <property type="evidence" value="ECO:0007669"/>
    <property type="project" value="UniProtKB-KW"/>
</dbReference>
<keyword evidence="4" id="KW-0788">Thiol protease</keyword>
<dbReference type="Gene3D" id="3.90.1720.10">
    <property type="entry name" value="endopeptidase domain like (from Nostoc punctiforme)"/>
    <property type="match status" value="1"/>
</dbReference>
<evidence type="ECO:0000259" key="5">
    <source>
        <dbReference type="PROSITE" id="PS51935"/>
    </source>
</evidence>
<dbReference type="PROSITE" id="PS51935">
    <property type="entry name" value="NLPC_P60"/>
    <property type="match status" value="1"/>
</dbReference>
<dbReference type="KEGG" id="aup:AsAng_0004180"/>
<feature type="domain" description="NlpC/P60" evidence="5">
    <location>
        <begin position="108"/>
        <end position="233"/>
    </location>
</feature>
<dbReference type="InterPro" id="IPR038765">
    <property type="entry name" value="Papain-like_cys_pep_sf"/>
</dbReference>
<dbReference type="Pfam" id="PF00877">
    <property type="entry name" value="NLPC_P60"/>
    <property type="match status" value="1"/>
</dbReference>
<dbReference type="InterPro" id="IPR051202">
    <property type="entry name" value="Peptidase_C40"/>
</dbReference>
<dbReference type="Proteomes" id="UP001060919">
    <property type="component" value="Chromosome"/>
</dbReference>
<evidence type="ECO:0000256" key="4">
    <source>
        <dbReference type="ARBA" id="ARBA00022807"/>
    </source>
</evidence>
<dbReference type="AlphaFoldDB" id="A0A915Y9R0"/>
<dbReference type="Pfam" id="PF18348">
    <property type="entry name" value="SH3_16"/>
    <property type="match status" value="1"/>
</dbReference>
<dbReference type="EMBL" id="AP026867">
    <property type="protein sequence ID" value="BDS09713.1"/>
    <property type="molecule type" value="Genomic_DNA"/>
</dbReference>
<proteinExistence type="inferred from homology"/>
<dbReference type="GO" id="GO:0008234">
    <property type="term" value="F:cysteine-type peptidase activity"/>
    <property type="evidence" value="ECO:0007669"/>
    <property type="project" value="UniProtKB-KW"/>
</dbReference>
<evidence type="ECO:0000256" key="2">
    <source>
        <dbReference type="ARBA" id="ARBA00022670"/>
    </source>
</evidence>
<keyword evidence="3" id="KW-0378">Hydrolase</keyword>
<protein>
    <submittedName>
        <fullName evidence="6">C40 family peptidase</fullName>
    </submittedName>
</protein>
<sequence length="233" mass="26783">MQKTSYGQARLSIIPIRAQASHNSEMVSQLLYNETYTILEEQKEWLFIECLHDGYQGWMARNQANYISQEIFDTPFKRYNSSLIEWDAQLQQHLYMGSPFYDLAPSLAPPIERICRAAQEFVNSPYLWGGRTAAGIDCSGLMQVAFRMGNILLPRDASQQVNIGKKIEWGAHKKGDLAFFSNKNQKITHVGLILDPNTVLHASAWVRIDFLEKRGIFHKNEHTHNLTTIKRIL</sequence>
<evidence type="ECO:0000256" key="3">
    <source>
        <dbReference type="ARBA" id="ARBA00022801"/>
    </source>
</evidence>
<dbReference type="SUPFAM" id="SSF54001">
    <property type="entry name" value="Cysteine proteinases"/>
    <property type="match status" value="1"/>
</dbReference>
<evidence type="ECO:0000313" key="6">
    <source>
        <dbReference type="EMBL" id="BDS09713.1"/>
    </source>
</evidence>
<keyword evidence="7" id="KW-1185">Reference proteome</keyword>
<organism evidence="6 7">
    <name type="scientific">Aureispira anguillae</name>
    <dbReference type="NCBI Taxonomy" id="2864201"/>
    <lineage>
        <taxon>Bacteria</taxon>
        <taxon>Pseudomonadati</taxon>
        <taxon>Bacteroidota</taxon>
        <taxon>Saprospiria</taxon>
        <taxon>Saprospirales</taxon>
        <taxon>Saprospiraceae</taxon>
        <taxon>Aureispira</taxon>
    </lineage>
</organism>
<accession>A0A915Y9R0</accession>
<evidence type="ECO:0000313" key="7">
    <source>
        <dbReference type="Proteomes" id="UP001060919"/>
    </source>
</evidence>
<gene>
    <name evidence="6" type="ORF">AsAng_0004180</name>
</gene>
<comment type="similarity">
    <text evidence="1">Belongs to the peptidase C40 family.</text>
</comment>
<dbReference type="InterPro" id="IPR000064">
    <property type="entry name" value="NLP_P60_dom"/>
</dbReference>